<dbReference type="InterPro" id="IPR012340">
    <property type="entry name" value="NA-bd_OB-fold"/>
</dbReference>
<dbReference type="GO" id="GO:0048476">
    <property type="term" value="C:Holliday junction resolvase complex"/>
    <property type="evidence" value="ECO:0007669"/>
    <property type="project" value="UniProtKB-UniRule"/>
</dbReference>
<comment type="domain">
    <text evidence="6">Has three domains with a flexible linker between the domains II and III and assumes an 'L' shape. Domain III is highly mobile and contacts RuvB.</text>
</comment>
<dbReference type="GO" id="GO:0005737">
    <property type="term" value="C:cytoplasm"/>
    <property type="evidence" value="ECO:0007669"/>
    <property type="project" value="UniProtKB-SubCell"/>
</dbReference>
<dbReference type="EMBL" id="CP097899">
    <property type="protein sequence ID" value="URN92926.1"/>
    <property type="molecule type" value="Genomic_DNA"/>
</dbReference>
<comment type="similarity">
    <text evidence="6">Belongs to the RuvA family.</text>
</comment>
<dbReference type="Pfam" id="PF01330">
    <property type="entry name" value="RuvA_N"/>
    <property type="match status" value="1"/>
</dbReference>
<dbReference type="GO" id="GO:0016787">
    <property type="term" value="F:hydrolase activity"/>
    <property type="evidence" value="ECO:0007669"/>
    <property type="project" value="UniProtKB-KW"/>
</dbReference>
<comment type="subunit">
    <text evidence="6">Homotetramer. Forms an RuvA(8)-RuvB(12)-Holliday junction (HJ) complex. HJ DNA is sandwiched between 2 RuvA tetramers; dsDNA enters through RuvA and exits via RuvB. An RuvB hexamer assembles on each DNA strand where it exits the tetramer. Each RuvB hexamer is contacted by two RuvA subunits (via domain III) on 2 adjacent RuvB subunits; this complex drives branch migration. In the full resolvosome a probable DNA-RuvA(4)-RuvB(12)-RuvC(2) complex forms which resolves the HJ.</text>
</comment>
<dbReference type="GO" id="GO:0005524">
    <property type="term" value="F:ATP binding"/>
    <property type="evidence" value="ECO:0007669"/>
    <property type="project" value="InterPro"/>
</dbReference>
<evidence type="ECO:0000313" key="8">
    <source>
        <dbReference type="EMBL" id="URN92926.1"/>
    </source>
</evidence>
<feature type="region of interest" description="Domain III" evidence="6">
    <location>
        <begin position="158"/>
        <end position="211"/>
    </location>
</feature>
<evidence type="ECO:0000256" key="6">
    <source>
        <dbReference type="HAMAP-Rule" id="MF_00031"/>
    </source>
</evidence>
<dbReference type="GO" id="GO:0006310">
    <property type="term" value="P:DNA recombination"/>
    <property type="evidence" value="ECO:0007669"/>
    <property type="project" value="UniProtKB-UniRule"/>
</dbReference>
<dbReference type="GO" id="GO:0009379">
    <property type="term" value="C:Holliday junction helicase complex"/>
    <property type="evidence" value="ECO:0007669"/>
    <property type="project" value="InterPro"/>
</dbReference>
<comment type="caution">
    <text evidence="6">Lacks conserved residue(s) required for the propagation of feature annotation.</text>
</comment>
<evidence type="ECO:0000259" key="7">
    <source>
        <dbReference type="SMART" id="SM00278"/>
    </source>
</evidence>
<dbReference type="InterPro" id="IPR000085">
    <property type="entry name" value="RuvA"/>
</dbReference>
<name>A0A9J6Z9Q0_9BACL</name>
<feature type="domain" description="Helix-hairpin-helix DNA-binding motif class 1" evidence="7">
    <location>
        <begin position="71"/>
        <end position="90"/>
    </location>
</feature>
<feature type="domain" description="Helix-hairpin-helix DNA-binding motif class 1" evidence="7">
    <location>
        <begin position="106"/>
        <end position="125"/>
    </location>
</feature>
<protein>
    <recommendedName>
        <fullName evidence="6">Holliday junction branch migration complex subunit RuvA</fullName>
    </recommendedName>
</protein>
<dbReference type="InterPro" id="IPR003583">
    <property type="entry name" value="Hlx-hairpin-Hlx_DNA-bd_motif"/>
</dbReference>
<organism evidence="8 9">
    <name type="scientific">Candidatus Pristimantibacillus lignocellulolyticus</name>
    <dbReference type="NCBI Taxonomy" id="2994561"/>
    <lineage>
        <taxon>Bacteria</taxon>
        <taxon>Bacillati</taxon>
        <taxon>Bacillota</taxon>
        <taxon>Bacilli</taxon>
        <taxon>Bacillales</taxon>
        <taxon>Paenibacillaceae</taxon>
        <taxon>Candidatus Pristimantibacillus</taxon>
    </lineage>
</organism>
<keyword evidence="1 6" id="KW-0963">Cytoplasm</keyword>
<evidence type="ECO:0000256" key="5">
    <source>
        <dbReference type="ARBA" id="ARBA00023204"/>
    </source>
</evidence>
<keyword evidence="4 6" id="KW-0233">DNA recombination</keyword>
<dbReference type="Gene3D" id="1.10.150.20">
    <property type="entry name" value="5' to 3' exonuclease, C-terminal subdomain"/>
    <property type="match status" value="1"/>
</dbReference>
<keyword evidence="5 6" id="KW-0234">DNA repair</keyword>
<dbReference type="GO" id="GO:0009378">
    <property type="term" value="F:four-way junction helicase activity"/>
    <property type="evidence" value="ECO:0007669"/>
    <property type="project" value="InterPro"/>
</dbReference>
<keyword evidence="8" id="KW-0378">Hydrolase</keyword>
<comment type="function">
    <text evidence="6">The RuvA-RuvB-RuvC complex processes Holliday junction (HJ) DNA during genetic recombination and DNA repair, while the RuvA-RuvB complex plays an important role in the rescue of blocked DNA replication forks via replication fork reversal (RFR). RuvA specifically binds to HJ cruciform DNA, conferring on it an open structure. The RuvB hexamer acts as an ATP-dependent pump, pulling dsDNA into and through the RuvAB complex. HJ branch migration allows RuvC to scan DNA until it finds its consensus sequence, where it cleaves and resolves the cruciform DNA.</text>
</comment>
<evidence type="ECO:0000256" key="3">
    <source>
        <dbReference type="ARBA" id="ARBA00023125"/>
    </source>
</evidence>
<evidence type="ECO:0000256" key="1">
    <source>
        <dbReference type="ARBA" id="ARBA00022490"/>
    </source>
</evidence>
<dbReference type="InterPro" id="IPR010994">
    <property type="entry name" value="RuvA_2-like"/>
</dbReference>
<accession>A0A9J6Z9Q0</accession>
<evidence type="ECO:0000313" key="9">
    <source>
        <dbReference type="Proteomes" id="UP001056756"/>
    </source>
</evidence>
<reference evidence="8" key="1">
    <citation type="submission" date="2022-05" db="EMBL/GenBank/DDBJ databases">
        <title>Novel bacterial taxa in a minimal lignocellulolytic consortium and its capacity to transform plastics disclosed by genome-resolved metagenomics.</title>
        <authorList>
            <person name="Rodriguez C.A.D."/>
            <person name="Diaz-Garcia L."/>
            <person name="Herrera K."/>
            <person name="Tarazona N.A."/>
            <person name="Sproer C."/>
            <person name="Overmann J."/>
            <person name="Jimenez D.J."/>
        </authorList>
    </citation>
    <scope>NUCLEOTIDE SEQUENCE</scope>
    <source>
        <strain evidence="8">MAG5</strain>
    </source>
</reference>
<proteinExistence type="inferred from homology"/>
<dbReference type="Pfam" id="PF07499">
    <property type="entry name" value="RuvA_C"/>
    <property type="match status" value="1"/>
</dbReference>
<dbReference type="InterPro" id="IPR011114">
    <property type="entry name" value="RuvA_C"/>
</dbReference>
<dbReference type="SUPFAM" id="SSF46929">
    <property type="entry name" value="DNA helicase RuvA subunit, C-terminal domain"/>
    <property type="match status" value="1"/>
</dbReference>
<dbReference type="KEGG" id="plig:NAG76_13850"/>
<dbReference type="GO" id="GO:0000400">
    <property type="term" value="F:four-way junction DNA binding"/>
    <property type="evidence" value="ECO:0007669"/>
    <property type="project" value="UniProtKB-UniRule"/>
</dbReference>
<dbReference type="AlphaFoldDB" id="A0A9J6Z9Q0"/>
<dbReference type="InterPro" id="IPR013849">
    <property type="entry name" value="DNA_helicase_Holl-junc_RuvA_I"/>
</dbReference>
<dbReference type="Proteomes" id="UP001056756">
    <property type="component" value="Chromosome"/>
</dbReference>
<dbReference type="CDD" id="cd14332">
    <property type="entry name" value="UBA_RuvA_C"/>
    <property type="match status" value="1"/>
</dbReference>
<dbReference type="SUPFAM" id="SSF47781">
    <property type="entry name" value="RuvA domain 2-like"/>
    <property type="match status" value="1"/>
</dbReference>
<dbReference type="SUPFAM" id="SSF50249">
    <property type="entry name" value="Nucleic acid-binding proteins"/>
    <property type="match status" value="1"/>
</dbReference>
<dbReference type="Gene3D" id="2.40.50.140">
    <property type="entry name" value="Nucleic acid-binding proteins"/>
    <property type="match status" value="1"/>
</dbReference>
<evidence type="ECO:0000256" key="4">
    <source>
        <dbReference type="ARBA" id="ARBA00023172"/>
    </source>
</evidence>
<dbReference type="Pfam" id="PF14520">
    <property type="entry name" value="HHH_5"/>
    <property type="match status" value="1"/>
</dbReference>
<gene>
    <name evidence="6 8" type="primary">ruvA</name>
    <name evidence="8" type="ORF">NAG76_13850</name>
</gene>
<dbReference type="HAMAP" id="MF_00031">
    <property type="entry name" value="DNA_HJ_migration_RuvA"/>
    <property type="match status" value="1"/>
</dbReference>
<comment type="subcellular location">
    <subcellularLocation>
        <location evidence="6">Cytoplasm</location>
    </subcellularLocation>
</comment>
<keyword evidence="3 6" id="KW-0238">DNA-binding</keyword>
<keyword evidence="2 6" id="KW-0227">DNA damage</keyword>
<dbReference type="NCBIfam" id="TIGR00084">
    <property type="entry name" value="ruvA"/>
    <property type="match status" value="1"/>
</dbReference>
<dbReference type="SMART" id="SM00278">
    <property type="entry name" value="HhH1"/>
    <property type="match status" value="2"/>
</dbReference>
<evidence type="ECO:0000256" key="2">
    <source>
        <dbReference type="ARBA" id="ARBA00022763"/>
    </source>
</evidence>
<sequence length="211" mass="23500">MIDYLKGHVAYIEADYAVIEVNDIGYRVFSPNPYALQAMPQPVTVHIHYHTREDATLLFGFESRQQKALFRKFLDVSGIGPKVALGMLSAGKPEQLVAAIQQDNLTYLTKLPGIGKKTAQRIVLDLKDKLDGIGIDLNGGALSSFTLQYEDAPNEPIAEGRAWKEAKDGLKALGYTETELDRAWQVLQHEVNADEQVDQLMKKALQQLFKG</sequence>
<dbReference type="InterPro" id="IPR036267">
    <property type="entry name" value="RuvA_C_sf"/>
</dbReference>
<dbReference type="GO" id="GO:0006281">
    <property type="term" value="P:DNA repair"/>
    <property type="evidence" value="ECO:0007669"/>
    <property type="project" value="UniProtKB-UniRule"/>
</dbReference>